<dbReference type="InterPro" id="IPR011993">
    <property type="entry name" value="PH-like_dom_sf"/>
</dbReference>
<evidence type="ECO:0000256" key="1">
    <source>
        <dbReference type="SAM" id="MobiDB-lite"/>
    </source>
</evidence>
<evidence type="ECO:0000259" key="2">
    <source>
        <dbReference type="Pfam" id="PF00640"/>
    </source>
</evidence>
<dbReference type="Pfam" id="PF00640">
    <property type="entry name" value="PID"/>
    <property type="match status" value="1"/>
</dbReference>
<feature type="region of interest" description="Disordered" evidence="1">
    <location>
        <begin position="238"/>
        <end position="262"/>
    </location>
</feature>
<accession>A0A177BDW2</accession>
<dbReference type="CDD" id="cd00934">
    <property type="entry name" value="PTB"/>
    <property type="match status" value="1"/>
</dbReference>
<dbReference type="Gene3D" id="2.30.29.30">
    <property type="entry name" value="Pleckstrin-homology domain (PH domain)/Phosphotyrosine-binding domain (PTB)"/>
    <property type="match status" value="1"/>
</dbReference>
<sequence length="299" mass="34908">MSASKKDLIIYEKKIEILDYKTKKIEELIDIEDVSFACQYLEVKKIFSFIASDKFGQHRCFVLRTKQTKKIAKSIDQVFNNLKYDGEKDVKEEIQCLEPTKIETPKITQKNLEICEALKVIDYFDRHSNHFELNKVNDVMDVYILELEKYIPLANLVTTRRKYILEMEQLVSFEKVAALREKYDITNGAQNYMPASYSKRSCDARGSEQILLQIDDMDTVTHTKSYNPLDIDKKNSLQSISPLNHNSHKSSNTSDCCKKETESDDLDPSDIFNVFGHHEDSLIYLHHDEVYQFDPIYTK</sequence>
<name>A0A177BDW2_9BILA</name>
<dbReference type="InterPro" id="IPR006020">
    <property type="entry name" value="PTB/PI_dom"/>
</dbReference>
<dbReference type="SUPFAM" id="SSF50729">
    <property type="entry name" value="PH domain-like"/>
    <property type="match status" value="1"/>
</dbReference>
<evidence type="ECO:0000313" key="3">
    <source>
        <dbReference type="EMBL" id="OAF71791.1"/>
    </source>
</evidence>
<dbReference type="Proteomes" id="UP000078046">
    <property type="component" value="Unassembled WGS sequence"/>
</dbReference>
<gene>
    <name evidence="3" type="ORF">A3Q56_00410</name>
</gene>
<evidence type="ECO:0000313" key="4">
    <source>
        <dbReference type="Proteomes" id="UP000078046"/>
    </source>
</evidence>
<dbReference type="EMBL" id="LWCA01000023">
    <property type="protein sequence ID" value="OAF71791.1"/>
    <property type="molecule type" value="Genomic_DNA"/>
</dbReference>
<keyword evidence="4" id="KW-1185">Reference proteome</keyword>
<feature type="compositionally biased region" description="Polar residues" evidence="1">
    <location>
        <begin position="238"/>
        <end position="255"/>
    </location>
</feature>
<organism evidence="3 4">
    <name type="scientific">Intoshia linei</name>
    <dbReference type="NCBI Taxonomy" id="1819745"/>
    <lineage>
        <taxon>Eukaryota</taxon>
        <taxon>Metazoa</taxon>
        <taxon>Spiralia</taxon>
        <taxon>Lophotrochozoa</taxon>
        <taxon>Mesozoa</taxon>
        <taxon>Orthonectida</taxon>
        <taxon>Rhopaluridae</taxon>
        <taxon>Intoshia</taxon>
    </lineage>
</organism>
<feature type="domain" description="PID" evidence="2">
    <location>
        <begin position="5"/>
        <end position="81"/>
    </location>
</feature>
<dbReference type="AlphaFoldDB" id="A0A177BDW2"/>
<protein>
    <recommendedName>
        <fullName evidence="2">PID domain-containing protein</fullName>
    </recommendedName>
</protein>
<comment type="caution">
    <text evidence="3">The sequence shown here is derived from an EMBL/GenBank/DDBJ whole genome shotgun (WGS) entry which is preliminary data.</text>
</comment>
<proteinExistence type="predicted"/>
<reference evidence="3 4" key="1">
    <citation type="submission" date="2016-04" db="EMBL/GenBank/DDBJ databases">
        <title>The genome of Intoshia linei affirms orthonectids as highly simplified spiralians.</title>
        <authorList>
            <person name="Mikhailov K.V."/>
            <person name="Slusarev G.S."/>
            <person name="Nikitin M.A."/>
            <person name="Logacheva M.D."/>
            <person name="Penin A."/>
            <person name="Aleoshin V."/>
            <person name="Panchin Y.V."/>
        </authorList>
    </citation>
    <scope>NUCLEOTIDE SEQUENCE [LARGE SCALE GENOMIC DNA]</scope>
    <source>
        <strain evidence="3">Intl2013</strain>
        <tissue evidence="3">Whole animal</tissue>
    </source>
</reference>